<accession>B5YA05</accession>
<sequence>MITWMGTLLWALSSLFLGYWGVPIAVITFLGCVAGWAWKGVAVEIAVDTGLFQNQAEFFSKLPLGVVQSMAPEIRSAVAYALIAFVAVSVIAVLILFFAACAFKVHTKSPRTWSSTLVSLIVGFVVGFVFVGICGLSLKALGYAVPVADNALLQYFFSVLIKTLA</sequence>
<dbReference type="AlphaFoldDB" id="B5YA05"/>
<gene>
    <name evidence="2" type="ordered locus">COPRO5265_1301</name>
</gene>
<dbReference type="STRING" id="309798.COPRO5265_1301"/>
<keyword evidence="1" id="KW-0812">Transmembrane</keyword>
<reference evidence="2 3" key="2">
    <citation type="journal article" date="2014" name="Genome Announc.">
        <title>Complete Genome Sequence of Coprothermobacter proteolyticus DSM 5265.</title>
        <authorList>
            <person name="Alexiev A."/>
            <person name="Coil D.A."/>
            <person name="Badger J.H."/>
            <person name="Enticknap J."/>
            <person name="Ward N."/>
            <person name="Robb F.T."/>
            <person name="Eisen J.A."/>
        </authorList>
    </citation>
    <scope>NUCLEOTIDE SEQUENCE [LARGE SCALE GENOMIC DNA]</scope>
    <source>
        <strain evidence="3">ATCC 35245 / DSM 5265 / OCM 4 / BT</strain>
    </source>
</reference>
<proteinExistence type="predicted"/>
<feature type="transmembrane region" description="Helical" evidence="1">
    <location>
        <begin position="77"/>
        <end position="105"/>
    </location>
</feature>
<keyword evidence="3" id="KW-1185">Reference proteome</keyword>
<name>B5YA05_COPPD</name>
<protein>
    <submittedName>
        <fullName evidence="2">Uncharacterized protein</fullName>
    </submittedName>
</protein>
<feature type="transmembrane region" description="Helical" evidence="1">
    <location>
        <begin position="117"/>
        <end position="138"/>
    </location>
</feature>
<organism evidence="2 3">
    <name type="scientific">Coprothermobacter proteolyticus (strain ATCC 35245 / DSM 5265 / OCM 4 / BT)</name>
    <dbReference type="NCBI Taxonomy" id="309798"/>
    <lineage>
        <taxon>Bacteria</taxon>
        <taxon>Pseudomonadati</taxon>
        <taxon>Coprothermobacterota</taxon>
        <taxon>Coprothermobacteria</taxon>
        <taxon>Coprothermobacterales</taxon>
        <taxon>Coprothermobacteraceae</taxon>
        <taxon>Coprothermobacter</taxon>
    </lineage>
</organism>
<dbReference type="KEGG" id="cpo:COPRO5265_1301"/>
<evidence type="ECO:0000313" key="2">
    <source>
        <dbReference type="EMBL" id="ACI17447.1"/>
    </source>
</evidence>
<keyword evidence="1" id="KW-0472">Membrane</keyword>
<dbReference type="EMBL" id="CP001145">
    <property type="protein sequence ID" value="ACI17447.1"/>
    <property type="molecule type" value="Genomic_DNA"/>
</dbReference>
<dbReference type="HOGENOM" id="CLU_1608067_0_0_9"/>
<evidence type="ECO:0000256" key="1">
    <source>
        <dbReference type="SAM" id="Phobius"/>
    </source>
</evidence>
<dbReference type="OrthoDB" id="9950940at2"/>
<evidence type="ECO:0000313" key="3">
    <source>
        <dbReference type="Proteomes" id="UP000001732"/>
    </source>
</evidence>
<keyword evidence="1" id="KW-1133">Transmembrane helix</keyword>
<reference evidence="3" key="1">
    <citation type="submission" date="2008-08" db="EMBL/GenBank/DDBJ databases">
        <title>The complete genome sequence of Coprothermobacter proteolyticus strain ATCC 5245 / DSM 5265 / BT.</title>
        <authorList>
            <person name="Dodson R.J."/>
            <person name="Durkin A.S."/>
            <person name="Wu M."/>
            <person name="Eisen J."/>
            <person name="Sutton G."/>
        </authorList>
    </citation>
    <scope>NUCLEOTIDE SEQUENCE [LARGE SCALE GENOMIC DNA]</scope>
    <source>
        <strain evidence="3">ATCC 35245 / DSM 5265 / OCM 4 / BT</strain>
    </source>
</reference>
<dbReference type="Proteomes" id="UP000001732">
    <property type="component" value="Chromosome"/>
</dbReference>
<feature type="transmembrane region" description="Helical" evidence="1">
    <location>
        <begin position="7"/>
        <end position="38"/>
    </location>
</feature>